<feature type="chain" id="PRO_5032700331" description="Cadherin domain-containing protein" evidence="9">
    <location>
        <begin position="20"/>
        <end position="215"/>
    </location>
</feature>
<reference evidence="11" key="1">
    <citation type="submission" date="2018-11" db="EMBL/GenBank/DDBJ databases">
        <authorList>
            <person name="Alioto T."/>
            <person name="Alioto T."/>
        </authorList>
    </citation>
    <scope>NUCLEOTIDE SEQUENCE</scope>
</reference>
<dbReference type="PROSITE" id="PS00232">
    <property type="entry name" value="CADHERIN_1"/>
    <property type="match status" value="1"/>
</dbReference>
<dbReference type="AlphaFoldDB" id="A0A8B6CP17"/>
<keyword evidence="5" id="KW-0130">Cell adhesion</keyword>
<dbReference type="PANTHER" id="PTHR24025">
    <property type="entry name" value="DESMOGLEIN FAMILY MEMBER"/>
    <property type="match status" value="1"/>
</dbReference>
<dbReference type="GO" id="GO:0007156">
    <property type="term" value="P:homophilic cell adhesion via plasma membrane adhesion molecules"/>
    <property type="evidence" value="ECO:0007669"/>
    <property type="project" value="InterPro"/>
</dbReference>
<keyword evidence="4 8" id="KW-0106">Calcium</keyword>
<keyword evidence="7" id="KW-0472">Membrane</keyword>
<dbReference type="InterPro" id="IPR015919">
    <property type="entry name" value="Cadherin-like_sf"/>
</dbReference>
<evidence type="ECO:0000256" key="5">
    <source>
        <dbReference type="ARBA" id="ARBA00022889"/>
    </source>
</evidence>
<dbReference type="Proteomes" id="UP000596742">
    <property type="component" value="Unassembled WGS sequence"/>
</dbReference>
<dbReference type="GO" id="GO:0005509">
    <property type="term" value="F:calcium ion binding"/>
    <property type="evidence" value="ECO:0007669"/>
    <property type="project" value="UniProtKB-UniRule"/>
</dbReference>
<keyword evidence="2" id="KW-0812">Transmembrane</keyword>
<dbReference type="EMBL" id="UYJE01001992">
    <property type="protein sequence ID" value="VDI07004.1"/>
    <property type="molecule type" value="Genomic_DNA"/>
</dbReference>
<keyword evidence="12" id="KW-1185">Reference proteome</keyword>
<dbReference type="OrthoDB" id="6104319at2759"/>
<dbReference type="GO" id="GO:0005911">
    <property type="term" value="C:cell-cell junction"/>
    <property type="evidence" value="ECO:0007669"/>
    <property type="project" value="TreeGrafter"/>
</dbReference>
<accession>A0A8B6CP17</accession>
<evidence type="ECO:0000256" key="7">
    <source>
        <dbReference type="ARBA" id="ARBA00023136"/>
    </source>
</evidence>
<proteinExistence type="predicted"/>
<keyword evidence="6" id="KW-1133">Transmembrane helix</keyword>
<dbReference type="GO" id="GO:0005886">
    <property type="term" value="C:plasma membrane"/>
    <property type="evidence" value="ECO:0007669"/>
    <property type="project" value="InterPro"/>
</dbReference>
<organism evidence="11 12">
    <name type="scientific">Mytilus galloprovincialis</name>
    <name type="common">Mediterranean mussel</name>
    <dbReference type="NCBI Taxonomy" id="29158"/>
    <lineage>
        <taxon>Eukaryota</taxon>
        <taxon>Metazoa</taxon>
        <taxon>Spiralia</taxon>
        <taxon>Lophotrochozoa</taxon>
        <taxon>Mollusca</taxon>
        <taxon>Bivalvia</taxon>
        <taxon>Autobranchia</taxon>
        <taxon>Pteriomorphia</taxon>
        <taxon>Mytilida</taxon>
        <taxon>Mytiloidea</taxon>
        <taxon>Mytilidae</taxon>
        <taxon>Mytilinae</taxon>
        <taxon>Mytilus</taxon>
    </lineage>
</organism>
<comment type="caution">
    <text evidence="11">The sequence shown here is derived from an EMBL/GenBank/DDBJ whole genome shotgun (WGS) entry which is preliminary data.</text>
</comment>
<dbReference type="PROSITE" id="PS50268">
    <property type="entry name" value="CADHERIN_2"/>
    <property type="match status" value="1"/>
</dbReference>
<dbReference type="CDD" id="cd11304">
    <property type="entry name" value="Cadherin_repeat"/>
    <property type="match status" value="1"/>
</dbReference>
<dbReference type="InterPro" id="IPR020894">
    <property type="entry name" value="Cadherin_CS"/>
</dbReference>
<evidence type="ECO:0000256" key="6">
    <source>
        <dbReference type="ARBA" id="ARBA00022989"/>
    </source>
</evidence>
<keyword evidence="3" id="KW-0677">Repeat</keyword>
<evidence type="ECO:0000256" key="2">
    <source>
        <dbReference type="ARBA" id="ARBA00022692"/>
    </source>
</evidence>
<dbReference type="SUPFAM" id="SSF49313">
    <property type="entry name" value="Cadherin-like"/>
    <property type="match status" value="2"/>
</dbReference>
<evidence type="ECO:0000256" key="3">
    <source>
        <dbReference type="ARBA" id="ARBA00022737"/>
    </source>
</evidence>
<evidence type="ECO:0000256" key="1">
    <source>
        <dbReference type="ARBA" id="ARBA00004370"/>
    </source>
</evidence>
<comment type="subcellular location">
    <subcellularLocation>
        <location evidence="1">Membrane</location>
    </subcellularLocation>
</comment>
<feature type="signal peptide" evidence="9">
    <location>
        <begin position="1"/>
        <end position="19"/>
    </location>
</feature>
<evidence type="ECO:0000256" key="8">
    <source>
        <dbReference type="PROSITE-ProRule" id="PRU00043"/>
    </source>
</evidence>
<feature type="domain" description="Cadherin" evidence="10">
    <location>
        <begin position="37"/>
        <end position="133"/>
    </location>
</feature>
<dbReference type="PANTHER" id="PTHR24025:SF23">
    <property type="entry name" value="NEURAL-CADHERIN"/>
    <property type="match status" value="1"/>
</dbReference>
<sequence>MFRKYVAVLTILMFEYTTALVLHKPPIIHTNHPYLNIKENSRAGTEFVIIDASSQTNDTVTITTHDNATAARVFLFPTRLGINSTYRVALKKIPDREDERTWYLTFKAHDNHGDTSWTLPLHIDDENDNAPLFAHDHYHSVVGYGLAVGSKILHVTAMDADEGPNAAIKLLHERQWCSETVLINIGQYRNIRFLKLLDNMTGKNQFKHNFVEHYS</sequence>
<evidence type="ECO:0000256" key="4">
    <source>
        <dbReference type="ARBA" id="ARBA00022837"/>
    </source>
</evidence>
<evidence type="ECO:0000313" key="12">
    <source>
        <dbReference type="Proteomes" id="UP000596742"/>
    </source>
</evidence>
<evidence type="ECO:0000256" key="9">
    <source>
        <dbReference type="SAM" id="SignalP"/>
    </source>
</evidence>
<gene>
    <name evidence="11" type="ORF">MGAL_10B041256</name>
</gene>
<dbReference type="InterPro" id="IPR002126">
    <property type="entry name" value="Cadherin-like_dom"/>
</dbReference>
<keyword evidence="9" id="KW-0732">Signal</keyword>
<evidence type="ECO:0000313" key="11">
    <source>
        <dbReference type="EMBL" id="VDI07004.1"/>
    </source>
</evidence>
<protein>
    <recommendedName>
        <fullName evidence="10">Cadherin domain-containing protein</fullName>
    </recommendedName>
</protein>
<dbReference type="InterPro" id="IPR050971">
    <property type="entry name" value="Cadherin-domain_protein"/>
</dbReference>
<dbReference type="Gene3D" id="2.60.40.60">
    <property type="entry name" value="Cadherins"/>
    <property type="match status" value="2"/>
</dbReference>
<name>A0A8B6CP17_MYTGA</name>
<evidence type="ECO:0000259" key="10">
    <source>
        <dbReference type="PROSITE" id="PS50268"/>
    </source>
</evidence>